<keyword evidence="2" id="KW-0784">Thiamine biosynthesis</keyword>
<proteinExistence type="predicted"/>
<evidence type="ECO:0000313" key="5">
    <source>
        <dbReference type="Proteomes" id="UP000679179"/>
    </source>
</evidence>
<dbReference type="GO" id="GO:0004789">
    <property type="term" value="F:thiamine-phosphate diphosphorylase activity"/>
    <property type="evidence" value="ECO:0007669"/>
    <property type="project" value="TreeGrafter"/>
</dbReference>
<dbReference type="InterPro" id="IPR022998">
    <property type="entry name" value="ThiamineP_synth_TenI"/>
</dbReference>
<dbReference type="CDD" id="cd00564">
    <property type="entry name" value="TMP_TenI"/>
    <property type="match status" value="1"/>
</dbReference>
<dbReference type="InterPro" id="IPR036206">
    <property type="entry name" value="ThiamineP_synth_sf"/>
</dbReference>
<evidence type="ECO:0000259" key="3">
    <source>
        <dbReference type="Pfam" id="PF02581"/>
    </source>
</evidence>
<reference evidence="4" key="1">
    <citation type="submission" date="2021-03" db="EMBL/GenBank/DDBJ databases">
        <title>Taxonomic study of Clostridium polyendosporum from meadow-gley soil under rice.</title>
        <authorList>
            <person name="Kobayashi H."/>
            <person name="Tanizawa Y."/>
            <person name="Yagura M."/>
        </authorList>
    </citation>
    <scope>NUCLEOTIDE SEQUENCE</scope>
    <source>
        <strain evidence="4">JCM 30710</strain>
    </source>
</reference>
<dbReference type="AlphaFoldDB" id="A0A919S098"/>
<dbReference type="PANTHER" id="PTHR20857:SF15">
    <property type="entry name" value="THIAMINE-PHOSPHATE SYNTHASE"/>
    <property type="match status" value="1"/>
</dbReference>
<gene>
    <name evidence="4" type="primary">thiE2</name>
    <name evidence="4" type="ORF">CPJCM30710_15690</name>
</gene>
<dbReference type="EMBL" id="BOPZ01000011">
    <property type="protein sequence ID" value="GIM28903.1"/>
    <property type="molecule type" value="Genomic_DNA"/>
</dbReference>
<evidence type="ECO:0000313" key="4">
    <source>
        <dbReference type="EMBL" id="GIM28903.1"/>
    </source>
</evidence>
<accession>A0A919S098</accession>
<dbReference type="Proteomes" id="UP000679179">
    <property type="component" value="Unassembled WGS sequence"/>
</dbReference>
<protein>
    <submittedName>
        <fullName evidence="4">Thiamine phosphate synthase</fullName>
    </submittedName>
</protein>
<dbReference type="PANTHER" id="PTHR20857">
    <property type="entry name" value="THIAMINE-PHOSPHATE PYROPHOSPHORYLASE"/>
    <property type="match status" value="1"/>
</dbReference>
<dbReference type="SUPFAM" id="SSF51391">
    <property type="entry name" value="Thiamin phosphate synthase"/>
    <property type="match status" value="1"/>
</dbReference>
<name>A0A919S098_9CLOT</name>
<feature type="domain" description="Thiamine phosphate synthase/TenI" evidence="3">
    <location>
        <begin position="2"/>
        <end position="177"/>
    </location>
</feature>
<comment type="pathway">
    <text evidence="1">Cofactor biosynthesis; thiamine diphosphate biosynthesis.</text>
</comment>
<dbReference type="InterPro" id="IPR013785">
    <property type="entry name" value="Aldolase_TIM"/>
</dbReference>
<dbReference type="GO" id="GO:0005737">
    <property type="term" value="C:cytoplasm"/>
    <property type="evidence" value="ECO:0007669"/>
    <property type="project" value="TreeGrafter"/>
</dbReference>
<evidence type="ECO:0000256" key="1">
    <source>
        <dbReference type="ARBA" id="ARBA00004948"/>
    </source>
</evidence>
<keyword evidence="5" id="KW-1185">Reference proteome</keyword>
<dbReference type="Gene3D" id="3.20.20.70">
    <property type="entry name" value="Aldolase class I"/>
    <property type="match status" value="1"/>
</dbReference>
<evidence type="ECO:0000256" key="2">
    <source>
        <dbReference type="ARBA" id="ARBA00022977"/>
    </source>
</evidence>
<sequence>MIYLITNRSICGDEKLEKVIESASKAGVERIILREKDLSSKELEELYLSIEAAIPSSTKILINSNIEVANKVGAFGVQLPFKIFMDLKEDFKGQIGVSVHSLAEGVQAHRKGCSYLLASHIFPTTCKEGLAPKGPSFIKELTTLVSTPVIALGGILPSNCNEVMKNGAHGIAVMSTILSAKDIVKVVNDYSRAMKGYTQ</sequence>
<dbReference type="Pfam" id="PF02581">
    <property type="entry name" value="TMP-TENI"/>
    <property type="match status" value="1"/>
</dbReference>
<dbReference type="GO" id="GO:0009228">
    <property type="term" value="P:thiamine biosynthetic process"/>
    <property type="evidence" value="ECO:0007669"/>
    <property type="project" value="UniProtKB-KW"/>
</dbReference>
<comment type="caution">
    <text evidence="4">The sequence shown here is derived from an EMBL/GenBank/DDBJ whole genome shotgun (WGS) entry which is preliminary data.</text>
</comment>
<dbReference type="RefSeq" id="WP_212903624.1">
    <property type="nucleotide sequence ID" value="NZ_BOPZ01000011.1"/>
</dbReference>
<organism evidence="4 5">
    <name type="scientific">Clostridium polyendosporum</name>
    <dbReference type="NCBI Taxonomy" id="69208"/>
    <lineage>
        <taxon>Bacteria</taxon>
        <taxon>Bacillati</taxon>
        <taxon>Bacillota</taxon>
        <taxon>Clostridia</taxon>
        <taxon>Eubacteriales</taxon>
        <taxon>Clostridiaceae</taxon>
        <taxon>Clostridium</taxon>
    </lineage>
</organism>